<dbReference type="PANTHER" id="PTHR43436:SF2">
    <property type="entry name" value="ARAC_XYLS FAMILY TRANSCRIPTIONAL REGULATOR"/>
    <property type="match status" value="1"/>
</dbReference>
<dbReference type="RefSeq" id="WP_107149563.1">
    <property type="nucleotide sequence ID" value="NZ_PYUC01000002.1"/>
</dbReference>
<dbReference type="Pfam" id="PF12833">
    <property type="entry name" value="HTH_18"/>
    <property type="match status" value="1"/>
</dbReference>
<dbReference type="Gene3D" id="1.10.10.60">
    <property type="entry name" value="Homeodomain-like"/>
    <property type="match status" value="2"/>
</dbReference>
<evidence type="ECO:0000313" key="5">
    <source>
        <dbReference type="EMBL" id="PTB22009.1"/>
    </source>
</evidence>
<dbReference type="InterPro" id="IPR018060">
    <property type="entry name" value="HTH_AraC"/>
</dbReference>
<evidence type="ECO:0000256" key="1">
    <source>
        <dbReference type="ARBA" id="ARBA00023015"/>
    </source>
</evidence>
<dbReference type="Pfam" id="PF12852">
    <property type="entry name" value="Cupin_6"/>
    <property type="match status" value="1"/>
</dbReference>
<keyword evidence="1" id="KW-0805">Transcription regulation</keyword>
<protein>
    <submittedName>
        <fullName evidence="5">AraC family transcriptional regulator</fullName>
    </submittedName>
</protein>
<dbReference type="InterPro" id="IPR018062">
    <property type="entry name" value="HTH_AraC-typ_CS"/>
</dbReference>
<comment type="caution">
    <text evidence="5">The sequence shown here is derived from an EMBL/GenBank/DDBJ whole genome shotgun (WGS) entry which is preliminary data.</text>
</comment>
<gene>
    <name evidence="5" type="ORF">C9I57_05195</name>
</gene>
<organism evidence="5 6">
    <name type="scientific">Trinickia symbiotica</name>
    <dbReference type="NCBI Taxonomy" id="863227"/>
    <lineage>
        <taxon>Bacteria</taxon>
        <taxon>Pseudomonadati</taxon>
        <taxon>Pseudomonadota</taxon>
        <taxon>Betaproteobacteria</taxon>
        <taxon>Burkholderiales</taxon>
        <taxon>Burkholderiaceae</taxon>
        <taxon>Trinickia</taxon>
    </lineage>
</organism>
<dbReference type="InterPro" id="IPR032783">
    <property type="entry name" value="AraC_lig"/>
</dbReference>
<sequence>MTDPLADVVTLLQPTPTFSKVLSGAGRWRASRTEIGQPFYCVVLDGSLRLSVNGQDPLILQADDFVLVPEVFSFTITSIDPPDDDGLSNNAPTALPDGSFRFGDASIAPDAQWLAGMCAFGSPDAALLVSLLPELALVRGDRRLAILVKLVRDESRAQRPAREVVLARLLEVLFIEALRSVQTGASPGLVRGLSDVRLALAIREIHENPAKPWTVAQLAKIAALSRSSFFDRFSRAVGVAPMEYLLSWRMAIAKNLLRRNTFSIATIAARVGYSSASAFSVAFARHVGVPPTQFAQDAVKSAAR</sequence>
<keyword evidence="2" id="KW-0238">DNA-binding</keyword>
<dbReference type="GO" id="GO:0003700">
    <property type="term" value="F:DNA-binding transcription factor activity"/>
    <property type="evidence" value="ECO:0007669"/>
    <property type="project" value="InterPro"/>
</dbReference>
<dbReference type="SUPFAM" id="SSF46689">
    <property type="entry name" value="Homeodomain-like"/>
    <property type="match status" value="2"/>
</dbReference>
<proteinExistence type="predicted"/>
<dbReference type="Proteomes" id="UP000240638">
    <property type="component" value="Unassembled WGS sequence"/>
</dbReference>
<reference evidence="5 6" key="1">
    <citation type="submission" date="2018-03" db="EMBL/GenBank/DDBJ databases">
        <title>Whole genome analyses suggest that Burkholderia sensu lato contains two further novel genera in the rhizoxinica-symbiotica group Mycetohabitans gen. nov., and Trinickia gen. nov.: implications for the evolution of diazotrophy and nodulation in the Burkholderiaceae.</title>
        <authorList>
            <person name="Estrada De Los Santos P."/>
            <person name="Palmer M."/>
            <person name="Chavez-Ramirez B."/>
            <person name="Steenkamp E.T."/>
            <person name="Hirsch A.M."/>
            <person name="Manyaka P."/>
            <person name="Maluk M."/>
            <person name="Lafos M."/>
            <person name="Crook M."/>
            <person name="Gross E."/>
            <person name="Simon M.F."/>
            <person name="Bueno Dos Reis Junior F."/>
            <person name="Poole P.S."/>
            <person name="Venter S.N."/>
            <person name="James E.K."/>
        </authorList>
    </citation>
    <scope>NUCLEOTIDE SEQUENCE [LARGE SCALE GENOMIC DNA]</scope>
    <source>
        <strain evidence="5 6">JPY-366</strain>
    </source>
</reference>
<evidence type="ECO:0000313" key="6">
    <source>
        <dbReference type="Proteomes" id="UP000240638"/>
    </source>
</evidence>
<accession>A0A2T3XZR6</accession>
<evidence type="ECO:0000259" key="4">
    <source>
        <dbReference type="PROSITE" id="PS01124"/>
    </source>
</evidence>
<dbReference type="InterPro" id="IPR009057">
    <property type="entry name" value="Homeodomain-like_sf"/>
</dbReference>
<dbReference type="EMBL" id="PYUC01000002">
    <property type="protein sequence ID" value="PTB22009.1"/>
    <property type="molecule type" value="Genomic_DNA"/>
</dbReference>
<dbReference type="PANTHER" id="PTHR43436">
    <property type="entry name" value="ARAC-FAMILY TRANSCRIPTIONAL REGULATOR"/>
    <property type="match status" value="1"/>
</dbReference>
<dbReference type="PROSITE" id="PS00041">
    <property type="entry name" value="HTH_ARAC_FAMILY_1"/>
    <property type="match status" value="1"/>
</dbReference>
<dbReference type="GO" id="GO:0043565">
    <property type="term" value="F:sequence-specific DNA binding"/>
    <property type="evidence" value="ECO:0007669"/>
    <property type="project" value="InterPro"/>
</dbReference>
<dbReference type="AlphaFoldDB" id="A0A2T3XZR6"/>
<evidence type="ECO:0000256" key="3">
    <source>
        <dbReference type="ARBA" id="ARBA00023163"/>
    </source>
</evidence>
<dbReference type="SMART" id="SM00342">
    <property type="entry name" value="HTH_ARAC"/>
    <property type="match status" value="1"/>
</dbReference>
<keyword evidence="3" id="KW-0804">Transcription</keyword>
<evidence type="ECO:0000256" key="2">
    <source>
        <dbReference type="ARBA" id="ARBA00023125"/>
    </source>
</evidence>
<name>A0A2T3XZR6_9BURK</name>
<feature type="domain" description="HTH araC/xylS-type" evidence="4">
    <location>
        <begin position="199"/>
        <end position="297"/>
    </location>
</feature>
<dbReference type="PROSITE" id="PS01124">
    <property type="entry name" value="HTH_ARAC_FAMILY_2"/>
    <property type="match status" value="1"/>
</dbReference>